<reference evidence="1 2" key="1">
    <citation type="submission" date="2014-11" db="EMBL/GenBank/DDBJ databases">
        <title>Whole genome shotgun sequence of Sphingomonas parapaucimobilis NBRC 15100.</title>
        <authorList>
            <person name="Katano-Makiyama Y."/>
            <person name="Hosoyama A."/>
            <person name="Hashimoto M."/>
            <person name="Hosoyama Y."/>
            <person name="Noguchi M."/>
            <person name="Numata M."/>
            <person name="Tsuchikane K."/>
            <person name="Hirakata S."/>
            <person name="Uohara A."/>
            <person name="Shimodaira J."/>
            <person name="Ohji S."/>
            <person name="Ichikawa N."/>
            <person name="Kimura A."/>
            <person name="Yamazoe A."/>
            <person name="Fujita N."/>
        </authorList>
    </citation>
    <scope>NUCLEOTIDE SEQUENCE [LARGE SCALE GENOMIC DNA]</scope>
    <source>
        <strain evidence="1 2">NBRC 15100</strain>
    </source>
</reference>
<evidence type="ECO:0000313" key="1">
    <source>
        <dbReference type="EMBL" id="GAL99467.1"/>
    </source>
</evidence>
<dbReference type="Proteomes" id="UP000032305">
    <property type="component" value="Unassembled WGS sequence"/>
</dbReference>
<dbReference type="AlphaFoldDB" id="A0A0A1W295"/>
<name>A0A0A1W295_9SPHN</name>
<comment type="caution">
    <text evidence="1">The sequence shown here is derived from an EMBL/GenBank/DDBJ whole genome shotgun (WGS) entry which is preliminary data.</text>
</comment>
<proteinExistence type="predicted"/>
<gene>
    <name evidence="1" type="ORF">SP5_004_00110</name>
</gene>
<keyword evidence="2" id="KW-1185">Reference proteome</keyword>
<dbReference type="RefSeq" id="WP_042482704.1">
    <property type="nucleotide sequence ID" value="NZ_BBPI01000004.1"/>
</dbReference>
<protein>
    <submittedName>
        <fullName evidence="1">Uncharacterized protein</fullName>
    </submittedName>
</protein>
<evidence type="ECO:0000313" key="2">
    <source>
        <dbReference type="Proteomes" id="UP000032305"/>
    </source>
</evidence>
<dbReference type="EMBL" id="BBPI01000004">
    <property type="protein sequence ID" value="GAL99467.1"/>
    <property type="molecule type" value="Genomic_DNA"/>
</dbReference>
<dbReference type="PROSITE" id="PS51257">
    <property type="entry name" value="PROKAR_LIPOPROTEIN"/>
    <property type="match status" value="1"/>
</dbReference>
<accession>A0A0A1W295</accession>
<sequence length="180" mass="19385">MTPYRPAPFALRASHLRTCVLLAGLTLAGCARDRDTTPYPSLAVRPVEKQGFAEPAVKPVVLRPDPALDTQIAEMTRRLTAVEEEFTKAHDQARTDAARARGAAVGSEAWLTAQTELATLDEIRARASSLLTEIDDRAIQRAAALEPDYPTLTALRERASAAVTRQAAQIKAISDSLPAA</sequence>
<organism evidence="1 2">
    <name type="scientific">Sphingomonas parapaucimobilis NBRC 15100</name>
    <dbReference type="NCBI Taxonomy" id="1219049"/>
    <lineage>
        <taxon>Bacteria</taxon>
        <taxon>Pseudomonadati</taxon>
        <taxon>Pseudomonadota</taxon>
        <taxon>Alphaproteobacteria</taxon>
        <taxon>Sphingomonadales</taxon>
        <taxon>Sphingomonadaceae</taxon>
        <taxon>Sphingomonas</taxon>
    </lineage>
</organism>